<evidence type="ECO:0000313" key="3">
    <source>
        <dbReference type="EMBL" id="CAD6222721.1"/>
    </source>
</evidence>
<dbReference type="Proteomes" id="UP000604825">
    <property type="component" value="Unassembled WGS sequence"/>
</dbReference>
<evidence type="ECO:0000259" key="2">
    <source>
        <dbReference type="SMART" id="SM00156"/>
    </source>
</evidence>
<evidence type="ECO:0000256" key="1">
    <source>
        <dbReference type="SAM" id="MobiDB-lite"/>
    </source>
</evidence>
<dbReference type="InterPro" id="IPR044824">
    <property type="entry name" value="MAIN-like"/>
</dbReference>
<dbReference type="Pfam" id="PF10536">
    <property type="entry name" value="PMD"/>
    <property type="match status" value="1"/>
</dbReference>
<gene>
    <name evidence="3" type="ORF">NCGR_LOCUS15245</name>
</gene>
<dbReference type="GO" id="GO:0016787">
    <property type="term" value="F:hydrolase activity"/>
    <property type="evidence" value="ECO:0007669"/>
    <property type="project" value="InterPro"/>
</dbReference>
<dbReference type="InterPro" id="IPR019557">
    <property type="entry name" value="AminoTfrase-like_pln_mobile"/>
</dbReference>
<protein>
    <recommendedName>
        <fullName evidence="2">Serine/threonine specific protein phosphatases domain-containing protein</fullName>
    </recommendedName>
</protein>
<dbReference type="OrthoDB" id="685831at2759"/>
<name>A0A811N7F3_9POAL</name>
<feature type="region of interest" description="Disordered" evidence="1">
    <location>
        <begin position="613"/>
        <end position="634"/>
    </location>
</feature>
<accession>A0A811N7F3</accession>
<reference evidence="3" key="1">
    <citation type="submission" date="2020-10" db="EMBL/GenBank/DDBJ databases">
        <authorList>
            <person name="Han B."/>
            <person name="Lu T."/>
            <person name="Zhao Q."/>
            <person name="Huang X."/>
            <person name="Zhao Y."/>
        </authorList>
    </citation>
    <scope>NUCLEOTIDE SEQUENCE</scope>
</reference>
<dbReference type="SMART" id="SM00156">
    <property type="entry name" value="PP2Ac"/>
    <property type="match status" value="1"/>
</dbReference>
<dbReference type="AlphaFoldDB" id="A0A811N7F3"/>
<dbReference type="EMBL" id="CAJGYO010000004">
    <property type="protein sequence ID" value="CAD6222721.1"/>
    <property type="molecule type" value="Genomic_DNA"/>
</dbReference>
<comment type="caution">
    <text evidence="3">The sequence shown here is derived from an EMBL/GenBank/DDBJ whole genome shotgun (WGS) entry which is preliminary data.</text>
</comment>
<proteinExistence type="predicted"/>
<feature type="domain" description="Serine/threonine specific protein phosphatases" evidence="2">
    <location>
        <begin position="665"/>
        <end position="904"/>
    </location>
</feature>
<dbReference type="PRINTS" id="PR00114">
    <property type="entry name" value="STPHPHTASE"/>
</dbReference>
<dbReference type="InterPro" id="IPR006186">
    <property type="entry name" value="Ser/Thr-sp_prot-phosphatase"/>
</dbReference>
<dbReference type="InterPro" id="IPR029052">
    <property type="entry name" value="Metallo-depent_PP-like"/>
</dbReference>
<feature type="region of interest" description="Disordered" evidence="1">
    <location>
        <begin position="552"/>
        <end position="575"/>
    </location>
</feature>
<keyword evidence="4" id="KW-1185">Reference proteome</keyword>
<dbReference type="GO" id="GO:0010073">
    <property type="term" value="P:meristem maintenance"/>
    <property type="evidence" value="ECO:0007669"/>
    <property type="project" value="InterPro"/>
</dbReference>
<evidence type="ECO:0000313" key="4">
    <source>
        <dbReference type="Proteomes" id="UP000604825"/>
    </source>
</evidence>
<dbReference type="SUPFAM" id="SSF56300">
    <property type="entry name" value="Metallo-dependent phosphatases"/>
    <property type="match status" value="2"/>
</dbReference>
<sequence>MELIDPVVDQRHRSNLLDGQLLAALRLRTHDKLWLLDHRWVPRLRAAGLLPFARLVERHRHRSARFPVDRALLSAWVDRWRPETHTFHLPVGEMTVTLQDVAMLFGLPLDGTPIGPVVVPADWDEQLLHRFDGVLQPAEGEPEQLGFHDRHGPPKAWLSQFHAERLTDDEDDWRVLRHLEAYLLWLFGWVLFTSSHHDTVDRHFVHYAAQIAYAPLEAIPQYSWGSAVLAATYRALCDACTRRTSTGTLAGCPLLLMLWSFERFDIGRPTLSSYEPYADEVYVFDLFGEADELDAPTMGTLWLSRDPRWATGTGRGTYNAYVAALDQLTADRVRWTPYTAADIHARAPRGLSELCYRDQELWCTRKRLVFDIFVEPYCPERVARQFGRAQVFPLPRLEFDGSHGHSRKGQGIAFEQSWVDRMVLWVNAWAQAAADVHDLGGPFDEGTYREYLRWFHGATRVRCFPVPVEAAPHEAEITDTFVMEPPAAFHALTDICSDVGNELLSYAQRFEQTPPTVGRLELVSALRRLGQRCLAGVRRASCRQTTDVVVDVHQGVPPPPPVVGSGGRSGPSQQRVPVLGTRASCSDYTEGTSSLAHAMSQRDGDAIAIAARRRGDESLPGPDTGPAGGQVARGRRADADWVAGLASTLDWCSRHLPADRLPEVLPAALVQRLVMAAAAILLREPNLVRVDPRPGQAVIVVGDVHGQLHDVIFLLRDAGSHPRTASFVFQRRLRRSAAPGPRDLPCYYARGRCYSRIVCSFSEETTNPNTARQYMVSRRSECEILLINILEVSYMILISFVLVFNDMAYLVSMVIFELGQLVMLIIRSHEGPDARDKRHDLLGMDNGYTIDHEVECGKLITLFSAPDYPQFQASEERHNNRGAYIVLNPPDFATPVFHSFEAVKPRPAAHPFYDFEEVIDSDE</sequence>
<dbReference type="Gene3D" id="3.60.21.10">
    <property type="match status" value="2"/>
</dbReference>
<dbReference type="PANTHER" id="PTHR46033">
    <property type="entry name" value="PROTEIN MAIN-LIKE 2"/>
    <property type="match status" value="1"/>
</dbReference>
<organism evidence="3 4">
    <name type="scientific">Miscanthus lutarioriparius</name>
    <dbReference type="NCBI Taxonomy" id="422564"/>
    <lineage>
        <taxon>Eukaryota</taxon>
        <taxon>Viridiplantae</taxon>
        <taxon>Streptophyta</taxon>
        <taxon>Embryophyta</taxon>
        <taxon>Tracheophyta</taxon>
        <taxon>Spermatophyta</taxon>
        <taxon>Magnoliopsida</taxon>
        <taxon>Liliopsida</taxon>
        <taxon>Poales</taxon>
        <taxon>Poaceae</taxon>
        <taxon>PACMAD clade</taxon>
        <taxon>Panicoideae</taxon>
        <taxon>Andropogonodae</taxon>
        <taxon>Andropogoneae</taxon>
        <taxon>Saccharinae</taxon>
        <taxon>Miscanthus</taxon>
    </lineage>
</organism>
<dbReference type="PANTHER" id="PTHR46033:SF78">
    <property type="entry name" value="OS06G0232700 PROTEIN"/>
    <property type="match status" value="1"/>
</dbReference>